<feature type="domain" description="Glycosyl transferase family 1" evidence="1">
    <location>
        <begin position="146"/>
        <end position="312"/>
    </location>
</feature>
<dbReference type="Proteomes" id="UP001200642">
    <property type="component" value="Unassembled WGS sequence"/>
</dbReference>
<evidence type="ECO:0000313" key="2">
    <source>
        <dbReference type="EMBL" id="MCG2462604.1"/>
    </source>
</evidence>
<dbReference type="InterPro" id="IPR001296">
    <property type="entry name" value="Glyco_trans_1"/>
</dbReference>
<dbReference type="GO" id="GO:0016757">
    <property type="term" value="F:glycosyltransferase activity"/>
    <property type="evidence" value="ECO:0007669"/>
    <property type="project" value="InterPro"/>
</dbReference>
<dbReference type="PANTHER" id="PTHR12526">
    <property type="entry name" value="GLYCOSYLTRANSFERASE"/>
    <property type="match status" value="1"/>
</dbReference>
<dbReference type="PANTHER" id="PTHR12526:SF630">
    <property type="entry name" value="GLYCOSYLTRANSFERASE"/>
    <property type="match status" value="1"/>
</dbReference>
<reference evidence="2" key="1">
    <citation type="submission" date="2023-02" db="EMBL/GenBank/DDBJ databases">
        <title>Genome of Flavobacteriaceae gen. nov. sp. strain F89.</title>
        <authorList>
            <person name="Wang Y."/>
        </authorList>
    </citation>
    <scope>NUCLEOTIDE SEQUENCE</scope>
    <source>
        <strain evidence="2">F89</strain>
    </source>
</reference>
<organism evidence="2 3">
    <name type="scientific">Cerina litoralis</name>
    <dbReference type="NCBI Taxonomy" id="2874477"/>
    <lineage>
        <taxon>Bacteria</taxon>
        <taxon>Pseudomonadati</taxon>
        <taxon>Bacteroidota</taxon>
        <taxon>Flavobacteriia</taxon>
        <taxon>Flavobacteriales</taxon>
        <taxon>Flavobacteriaceae</taxon>
        <taxon>Cerina</taxon>
    </lineage>
</organism>
<evidence type="ECO:0000259" key="1">
    <source>
        <dbReference type="Pfam" id="PF00534"/>
    </source>
</evidence>
<dbReference type="EMBL" id="JAIRBC010000037">
    <property type="protein sequence ID" value="MCG2462604.1"/>
    <property type="molecule type" value="Genomic_DNA"/>
</dbReference>
<gene>
    <name evidence="2" type="ORF">K8352_17715</name>
</gene>
<proteinExistence type="predicted"/>
<accession>A0AAE3EYB8</accession>
<dbReference type="RefSeq" id="WP_317903739.1">
    <property type="nucleotide sequence ID" value="NZ_JAIRBC010000037.1"/>
</dbReference>
<sequence>MDILRNINSEKFSFSIVLPPKSPFIEVLHTHGFETIEILDITHPLRKLTSYLKIFGLIRRTKPDLIFINQAGIQKVFSYMGLLNKTPMVSEVSTLEDALLVNKFNKYLFNPVNSFICNSEFIASKLEVPNSKKSVLYYGYEWKNLSPVLRKDKEPFKLVLLGRISESKGHFLLIEAVNDLRIRRPDIQIEVYFVGNAPNKEIEAEIRLKISHHKLDKVFVFRGFQRDINREIMDKNLMVIPSLQEPFGRIFCETAEAQLLCVVSDSGGLGELSKRFDLGILFESRNYKSLSEMIEYCYDNYDKVSANFKTKAHNFLNRLNKKEYISAIDEILSSALTGKDVSIKWLGNE</sequence>
<evidence type="ECO:0000313" key="3">
    <source>
        <dbReference type="Proteomes" id="UP001200642"/>
    </source>
</evidence>
<dbReference type="CDD" id="cd03801">
    <property type="entry name" value="GT4_PimA-like"/>
    <property type="match status" value="1"/>
</dbReference>
<dbReference type="Gene3D" id="3.40.50.2000">
    <property type="entry name" value="Glycogen Phosphorylase B"/>
    <property type="match status" value="2"/>
</dbReference>
<comment type="caution">
    <text evidence="2">The sequence shown here is derived from an EMBL/GenBank/DDBJ whole genome shotgun (WGS) entry which is preliminary data.</text>
</comment>
<dbReference type="Pfam" id="PF00534">
    <property type="entry name" value="Glycos_transf_1"/>
    <property type="match status" value="1"/>
</dbReference>
<dbReference type="AlphaFoldDB" id="A0AAE3EYB8"/>
<protein>
    <submittedName>
        <fullName evidence="2">Glycosyltransferase family 4 protein</fullName>
    </submittedName>
</protein>
<keyword evidence="3" id="KW-1185">Reference proteome</keyword>
<name>A0AAE3EYB8_9FLAO</name>
<dbReference type="SUPFAM" id="SSF53756">
    <property type="entry name" value="UDP-Glycosyltransferase/glycogen phosphorylase"/>
    <property type="match status" value="1"/>
</dbReference>